<dbReference type="EMBL" id="JAKUCV010000262">
    <property type="protein sequence ID" value="KAJ4850652.1"/>
    <property type="molecule type" value="Genomic_DNA"/>
</dbReference>
<dbReference type="AlphaFoldDB" id="A0A9Q0JRQ1"/>
<keyword evidence="3" id="KW-1185">Reference proteome</keyword>
<name>A0A9Q0JRQ1_9ROSI</name>
<evidence type="ECO:0000313" key="3">
    <source>
        <dbReference type="Proteomes" id="UP001141552"/>
    </source>
</evidence>
<reference evidence="2" key="1">
    <citation type="submission" date="2022-02" db="EMBL/GenBank/DDBJ databases">
        <authorList>
            <person name="Henning P.M."/>
            <person name="McCubbin A.G."/>
            <person name="Shore J.S."/>
        </authorList>
    </citation>
    <scope>NUCLEOTIDE SEQUENCE</scope>
    <source>
        <strain evidence="2">F60SS</strain>
        <tissue evidence="2">Leaves</tissue>
    </source>
</reference>
<feature type="region of interest" description="Disordered" evidence="1">
    <location>
        <begin position="1"/>
        <end position="32"/>
    </location>
</feature>
<reference evidence="2" key="2">
    <citation type="journal article" date="2023" name="Plants (Basel)">
        <title>Annotation of the Turnera subulata (Passifloraceae) Draft Genome Reveals the S-Locus Evolved after the Divergence of Turneroideae from Passifloroideae in a Stepwise Manner.</title>
        <authorList>
            <person name="Henning P.M."/>
            <person name="Roalson E.H."/>
            <person name="Mir W."/>
            <person name="McCubbin A.G."/>
            <person name="Shore J.S."/>
        </authorList>
    </citation>
    <scope>NUCLEOTIDE SEQUENCE</scope>
    <source>
        <strain evidence="2">F60SS</strain>
    </source>
</reference>
<evidence type="ECO:0000256" key="1">
    <source>
        <dbReference type="SAM" id="MobiDB-lite"/>
    </source>
</evidence>
<dbReference type="Proteomes" id="UP001141552">
    <property type="component" value="Unassembled WGS sequence"/>
</dbReference>
<sequence length="205" mass="23446">MCGLKPDLKPIQAQYPHHSRSSMDGSKGGEGPAATVVIQASKRREKEKEKEWMNKGEKGEVVQKIVWIYSEAKSYLLDDLACSILPLVSGIIIHRLTFLVLLLGMRYFKSHLYAWRRRLLELMERFLRLRKLSTVKSRVGSDPAFVEKNLIQIQKSVDAVTVHAMAANYGGKSRRFERQQEQIQTLCSEAKVKEGCEEKINKDKV</sequence>
<evidence type="ECO:0000313" key="2">
    <source>
        <dbReference type="EMBL" id="KAJ4850652.1"/>
    </source>
</evidence>
<accession>A0A9Q0JRQ1</accession>
<dbReference type="OrthoDB" id="27031at2759"/>
<gene>
    <name evidence="2" type="ORF">Tsubulata_003892</name>
</gene>
<proteinExistence type="predicted"/>
<comment type="caution">
    <text evidence="2">The sequence shown here is derived from an EMBL/GenBank/DDBJ whole genome shotgun (WGS) entry which is preliminary data.</text>
</comment>
<organism evidence="2 3">
    <name type="scientific">Turnera subulata</name>
    <dbReference type="NCBI Taxonomy" id="218843"/>
    <lineage>
        <taxon>Eukaryota</taxon>
        <taxon>Viridiplantae</taxon>
        <taxon>Streptophyta</taxon>
        <taxon>Embryophyta</taxon>
        <taxon>Tracheophyta</taxon>
        <taxon>Spermatophyta</taxon>
        <taxon>Magnoliopsida</taxon>
        <taxon>eudicotyledons</taxon>
        <taxon>Gunneridae</taxon>
        <taxon>Pentapetalae</taxon>
        <taxon>rosids</taxon>
        <taxon>fabids</taxon>
        <taxon>Malpighiales</taxon>
        <taxon>Passifloraceae</taxon>
        <taxon>Turnera</taxon>
    </lineage>
</organism>
<protein>
    <submittedName>
        <fullName evidence="2">Uncharacterized protein</fullName>
    </submittedName>
</protein>